<dbReference type="SMART" id="SM00482">
    <property type="entry name" value="POLAc"/>
    <property type="match status" value="1"/>
</dbReference>
<dbReference type="AlphaFoldDB" id="A0A6P2C0R0"/>
<protein>
    <recommendedName>
        <fullName evidence="1">DNA-directed DNA polymerase</fullName>
        <ecNumber evidence="1">2.7.7.7</ecNumber>
    </recommendedName>
</protein>
<feature type="domain" description="DNA-directed DNA polymerase family A palm" evidence="4">
    <location>
        <begin position="327"/>
        <end position="502"/>
    </location>
</feature>
<keyword evidence="6" id="KW-1185">Reference proteome</keyword>
<dbReference type="Gene3D" id="3.30.70.370">
    <property type="match status" value="1"/>
</dbReference>
<dbReference type="PANTHER" id="PTHR10133:SF27">
    <property type="entry name" value="DNA POLYMERASE NU"/>
    <property type="match status" value="1"/>
</dbReference>
<evidence type="ECO:0000259" key="4">
    <source>
        <dbReference type="SMART" id="SM00482"/>
    </source>
</evidence>
<gene>
    <name evidence="5" type="ORF">EAS64_16750</name>
</gene>
<dbReference type="InterPro" id="IPR002298">
    <property type="entry name" value="DNA_polymerase_A"/>
</dbReference>
<sequence>MVELVGDNEGVADLSEVLTAAGVRPGDLVGLALGADGALSVAATAGERAASAAEVGDTDREVRPRWVLWSQDTARVLTGHGVRLATCWDVAAVHRLLSGGWRAEPAFVWASLHGEPPPELSAGEPDLFSAADEGPGTPTLGAAEALTAARMQLASLEGDGGGNRVSTARSESTAELLCAELAADGLPVDRAVAEDMLTELIGPRPRGPADAAAIRAARDERVLRHSLSTTVTDLRSPAQVKALLAMEGIDVPDTRAHRLEEFKDRSPLVAALLEWRKAERIATTYGYGWLDECLGPDGRLRGAWTGCDGAAGRMTASSGLHNMPAVLRRAVLAEEGHLLVRADLGQIEPRVLAAVSGDKALAAATRADDMYLPVAAELGVDRPTAKVAMIAAMYGQTTGHGGEAARRMRSAYPVAMGYLDAADRSGRSHRDLRTYGGRLIRMSGGGNDGARGRYGRNAVIQGAAAELFKMWAVTVRARTAQLDARIVLCLHDELLLHVLAGNAERTAEQVGACLAEAAGRWAPAGQVRFIADITTVRSWADAKS</sequence>
<evidence type="ECO:0000313" key="6">
    <source>
        <dbReference type="Proteomes" id="UP000460272"/>
    </source>
</evidence>
<comment type="caution">
    <text evidence="5">The sequence shown here is derived from an EMBL/GenBank/DDBJ whole genome shotgun (WGS) entry which is preliminary data.</text>
</comment>
<dbReference type="EMBL" id="RPFW01000003">
    <property type="protein sequence ID" value="TVZ04066.1"/>
    <property type="molecule type" value="Genomic_DNA"/>
</dbReference>
<evidence type="ECO:0000256" key="3">
    <source>
        <dbReference type="ARBA" id="ARBA00049244"/>
    </source>
</evidence>
<dbReference type="GO" id="GO:0003677">
    <property type="term" value="F:DNA binding"/>
    <property type="evidence" value="ECO:0007669"/>
    <property type="project" value="InterPro"/>
</dbReference>
<proteinExistence type="predicted"/>
<dbReference type="InterPro" id="IPR001098">
    <property type="entry name" value="DNA-dir_DNA_pol_A_palm_dom"/>
</dbReference>
<dbReference type="Proteomes" id="UP000460272">
    <property type="component" value="Unassembled WGS sequence"/>
</dbReference>
<evidence type="ECO:0000256" key="2">
    <source>
        <dbReference type="ARBA" id="ARBA00022705"/>
    </source>
</evidence>
<comment type="catalytic activity">
    <reaction evidence="3">
        <text>DNA(n) + a 2'-deoxyribonucleoside 5'-triphosphate = DNA(n+1) + diphosphate</text>
        <dbReference type="Rhea" id="RHEA:22508"/>
        <dbReference type="Rhea" id="RHEA-COMP:17339"/>
        <dbReference type="Rhea" id="RHEA-COMP:17340"/>
        <dbReference type="ChEBI" id="CHEBI:33019"/>
        <dbReference type="ChEBI" id="CHEBI:61560"/>
        <dbReference type="ChEBI" id="CHEBI:173112"/>
        <dbReference type="EC" id="2.7.7.7"/>
    </reaction>
</comment>
<reference evidence="5 6" key="1">
    <citation type="submission" date="2018-11" db="EMBL/GenBank/DDBJ databases">
        <title>Trebonia kvetii gen.nov., sp.nov., a novel acidophilic actinobacterium, and proposal of the new actinobacterial family Treboniaceae fam. nov.</title>
        <authorList>
            <person name="Rapoport D."/>
            <person name="Sagova-Mareckova M."/>
            <person name="Sedlacek I."/>
            <person name="Provaznik J."/>
            <person name="Kralova S."/>
            <person name="Pavlinic D."/>
            <person name="Benes V."/>
            <person name="Kopecky J."/>
        </authorList>
    </citation>
    <scope>NUCLEOTIDE SEQUENCE [LARGE SCALE GENOMIC DNA]</scope>
    <source>
        <strain evidence="5 6">15Tr583</strain>
    </source>
</reference>
<dbReference type="InterPro" id="IPR043502">
    <property type="entry name" value="DNA/RNA_pol_sf"/>
</dbReference>
<evidence type="ECO:0000313" key="5">
    <source>
        <dbReference type="EMBL" id="TVZ04066.1"/>
    </source>
</evidence>
<dbReference type="GO" id="GO:0006261">
    <property type="term" value="P:DNA-templated DNA replication"/>
    <property type="evidence" value="ECO:0007669"/>
    <property type="project" value="InterPro"/>
</dbReference>
<dbReference type="Gene3D" id="1.10.150.20">
    <property type="entry name" value="5' to 3' exonuclease, C-terminal subdomain"/>
    <property type="match status" value="1"/>
</dbReference>
<dbReference type="SUPFAM" id="SSF56672">
    <property type="entry name" value="DNA/RNA polymerases"/>
    <property type="match status" value="1"/>
</dbReference>
<keyword evidence="2" id="KW-0235">DNA replication</keyword>
<dbReference type="GO" id="GO:0003887">
    <property type="term" value="F:DNA-directed DNA polymerase activity"/>
    <property type="evidence" value="ECO:0007669"/>
    <property type="project" value="UniProtKB-EC"/>
</dbReference>
<dbReference type="PANTHER" id="PTHR10133">
    <property type="entry name" value="DNA POLYMERASE I"/>
    <property type="match status" value="1"/>
</dbReference>
<evidence type="ECO:0000256" key="1">
    <source>
        <dbReference type="ARBA" id="ARBA00012417"/>
    </source>
</evidence>
<dbReference type="GO" id="GO:0006302">
    <property type="term" value="P:double-strand break repair"/>
    <property type="evidence" value="ECO:0007669"/>
    <property type="project" value="TreeGrafter"/>
</dbReference>
<dbReference type="EC" id="2.7.7.7" evidence="1"/>
<dbReference type="OrthoDB" id="4414061at2"/>
<dbReference type="Pfam" id="PF00476">
    <property type="entry name" value="DNA_pol_A"/>
    <property type="match status" value="1"/>
</dbReference>
<accession>A0A6P2C0R0</accession>
<organism evidence="5 6">
    <name type="scientific">Trebonia kvetii</name>
    <dbReference type="NCBI Taxonomy" id="2480626"/>
    <lineage>
        <taxon>Bacteria</taxon>
        <taxon>Bacillati</taxon>
        <taxon>Actinomycetota</taxon>
        <taxon>Actinomycetes</taxon>
        <taxon>Streptosporangiales</taxon>
        <taxon>Treboniaceae</taxon>
        <taxon>Trebonia</taxon>
    </lineage>
</organism>
<name>A0A6P2C0R0_9ACTN</name>